<dbReference type="AlphaFoldDB" id="A0A4S3J033"/>
<dbReference type="Proteomes" id="UP000308092">
    <property type="component" value="Unassembled WGS sequence"/>
</dbReference>
<protein>
    <submittedName>
        <fullName evidence="2">Uncharacterized protein</fullName>
    </submittedName>
</protein>
<accession>A0A4S3J033</accession>
<evidence type="ECO:0000256" key="1">
    <source>
        <dbReference type="SAM" id="MobiDB-lite"/>
    </source>
</evidence>
<sequence>MALPVDEHRSDVLAEQRSTACLTDSDQQAVSDDPFLNNDDFVAGADRDRPTAWLTESYRQHVSEGSLLKNGNCVAGAEKSDQQDSSGATLVRFRSNGHGFLGSSYWIPVMNLLFFGPDMGSSLKC</sequence>
<evidence type="ECO:0000313" key="2">
    <source>
        <dbReference type="EMBL" id="THC87852.1"/>
    </source>
</evidence>
<keyword evidence="3" id="KW-1185">Reference proteome</keyword>
<organism evidence="2 3">
    <name type="scientific">Aspergillus tanneri</name>
    <dbReference type="NCBI Taxonomy" id="1220188"/>
    <lineage>
        <taxon>Eukaryota</taxon>
        <taxon>Fungi</taxon>
        <taxon>Dikarya</taxon>
        <taxon>Ascomycota</taxon>
        <taxon>Pezizomycotina</taxon>
        <taxon>Eurotiomycetes</taxon>
        <taxon>Eurotiomycetidae</taxon>
        <taxon>Eurotiales</taxon>
        <taxon>Aspergillaceae</taxon>
        <taxon>Aspergillus</taxon>
        <taxon>Aspergillus subgen. Circumdati</taxon>
    </lineage>
</organism>
<dbReference type="VEuPathDB" id="FungiDB:EYZ11_012701"/>
<proteinExistence type="predicted"/>
<feature type="region of interest" description="Disordered" evidence="1">
    <location>
        <begin position="1"/>
        <end position="36"/>
    </location>
</feature>
<feature type="compositionally biased region" description="Polar residues" evidence="1">
    <location>
        <begin position="16"/>
        <end position="30"/>
    </location>
</feature>
<name>A0A4S3J033_9EURO</name>
<dbReference type="EMBL" id="SOSA01001018">
    <property type="protein sequence ID" value="THC87852.1"/>
    <property type="molecule type" value="Genomic_DNA"/>
</dbReference>
<gene>
    <name evidence="2" type="ORF">EYZ11_012701</name>
</gene>
<reference evidence="2 3" key="1">
    <citation type="submission" date="2019-03" db="EMBL/GenBank/DDBJ databases">
        <title>The genome sequence of a newly discovered highly antifungal drug resistant Aspergillus species, Aspergillus tanneri NIH 1004.</title>
        <authorList>
            <person name="Mounaud S."/>
            <person name="Singh I."/>
            <person name="Joardar V."/>
            <person name="Pakala S."/>
            <person name="Pakala S."/>
            <person name="Venepally P."/>
            <person name="Hoover J."/>
            <person name="Nierman W."/>
            <person name="Chung J."/>
            <person name="Losada L."/>
        </authorList>
    </citation>
    <scope>NUCLEOTIDE SEQUENCE [LARGE SCALE GENOMIC DNA]</scope>
    <source>
        <strain evidence="2 3">NIH1004</strain>
    </source>
</reference>
<feature type="compositionally biased region" description="Basic and acidic residues" evidence="1">
    <location>
        <begin position="1"/>
        <end position="14"/>
    </location>
</feature>
<evidence type="ECO:0000313" key="3">
    <source>
        <dbReference type="Proteomes" id="UP000308092"/>
    </source>
</evidence>
<comment type="caution">
    <text evidence="2">The sequence shown here is derived from an EMBL/GenBank/DDBJ whole genome shotgun (WGS) entry which is preliminary data.</text>
</comment>